<reference evidence="1" key="1">
    <citation type="submission" date="2022-03" db="EMBL/GenBank/DDBJ databases">
        <authorList>
            <person name="Alioto T."/>
            <person name="Alioto T."/>
            <person name="Gomez Garrido J."/>
        </authorList>
    </citation>
    <scope>NUCLEOTIDE SEQUENCE</scope>
</reference>
<protein>
    <submittedName>
        <fullName evidence="1">Uncharacterized protein</fullName>
    </submittedName>
</protein>
<evidence type="ECO:0000313" key="1">
    <source>
        <dbReference type="EMBL" id="CAH2246050.1"/>
    </source>
</evidence>
<dbReference type="EMBL" id="OW240913">
    <property type="protein sequence ID" value="CAH2246050.1"/>
    <property type="molecule type" value="Genomic_DNA"/>
</dbReference>
<organism evidence="1 2">
    <name type="scientific">Pelobates cultripes</name>
    <name type="common">Western spadefoot toad</name>
    <dbReference type="NCBI Taxonomy" id="61616"/>
    <lineage>
        <taxon>Eukaryota</taxon>
        <taxon>Metazoa</taxon>
        <taxon>Chordata</taxon>
        <taxon>Craniata</taxon>
        <taxon>Vertebrata</taxon>
        <taxon>Euteleostomi</taxon>
        <taxon>Amphibia</taxon>
        <taxon>Batrachia</taxon>
        <taxon>Anura</taxon>
        <taxon>Pelobatoidea</taxon>
        <taxon>Pelobatidae</taxon>
        <taxon>Pelobates</taxon>
    </lineage>
</organism>
<sequence length="839" mass="94570">MTTSKKDHTASNSIYLPSPIEILRPECTLDIYTPNLKKTYHSCYTTCGGEIELAHQSKAKPTTISELSNYGFCSTQTGRESWSKNYDLSTEIEYNRIWKRKPQADIYEDTEHISKKPWNIKTCSDIDIAITNKYTNTKHDNKGKQIIGASYNKEPYYKTSNECLISKKISDLGQTFQKSNPGIKKYSRENMVTSALTSKIHQTFDYDTDGRNITIYPTVTVCNKEPAILDTNLLHILVGETPGVFTRSFIPQSDSPLDYIVPHYGLKNHAFSSRTPHYSASRQDNTEAILSNVNSALQVEPAHKQKPLYCTTDVNTNYQIKHSFAANILADFTKCHVLQKNDLSLPYIDKKTCIFRLFGNNDESLLSTENAFLAQLNYPRQPGEQHFVSDMEHSIFAASLLGTSKNEFSCFRRNSLQSTSKKHTLPETSNKLSCDSVKGRYFEEAERRKFCIKANVFSRKSSLIPKNLLKCQYKYTGNTQHLENYISSIALGNIRAQSCENQNSFTEHFEKISIASSWEEPWVGKIQKSDIVLYDEYQTMHDNLEALNITISEHQFKCAESVCLVNSKNILLESLCTSSVSKVSNKEQDDNTSFSNDKKLNLATSTQIGPNIIGKNISVFVNQHPECTLQVATEMFDLGKHDVNSLLNTKEGPCILSPFKDIAENIYFSNGFVKEECQNMQPYSDEKHLSNNSLGNMVTDMTLPDGTALTQHLKNDATEGKTEDGISFLLTISEDKVQFEMKSQFDLVLEELALFHSISEKDAGSELKHSCEQSTGSLELFHGDCTDNSAIDDSAINIQSAEDNLSKILTQVKEQDVPQGYWSANSAEEEGLYSTDRQG</sequence>
<evidence type="ECO:0000313" key="2">
    <source>
        <dbReference type="Proteomes" id="UP001295444"/>
    </source>
</evidence>
<keyword evidence="2" id="KW-1185">Reference proteome</keyword>
<dbReference type="Proteomes" id="UP001295444">
    <property type="component" value="Chromosome 02"/>
</dbReference>
<gene>
    <name evidence="1" type="ORF">PECUL_23A023176</name>
</gene>
<name>A0AAD1RC23_PELCU</name>
<dbReference type="AlphaFoldDB" id="A0AAD1RC23"/>
<accession>A0AAD1RC23</accession>
<proteinExistence type="predicted"/>